<dbReference type="Pfam" id="PF17919">
    <property type="entry name" value="RT_RNaseH_2"/>
    <property type="match status" value="1"/>
</dbReference>
<dbReference type="Gene3D" id="3.30.70.270">
    <property type="match status" value="1"/>
</dbReference>
<feature type="region of interest" description="Disordered" evidence="2">
    <location>
        <begin position="294"/>
        <end position="324"/>
    </location>
</feature>
<evidence type="ECO:0000256" key="1">
    <source>
        <dbReference type="ARBA" id="ARBA00023268"/>
    </source>
</evidence>
<evidence type="ECO:0000313" key="4">
    <source>
        <dbReference type="EMBL" id="CEP10861.1"/>
    </source>
</evidence>
<dbReference type="InterPro" id="IPR043502">
    <property type="entry name" value="DNA/RNA_pol_sf"/>
</dbReference>
<organism evidence="4 5">
    <name type="scientific">Parasitella parasitica</name>
    <dbReference type="NCBI Taxonomy" id="35722"/>
    <lineage>
        <taxon>Eukaryota</taxon>
        <taxon>Fungi</taxon>
        <taxon>Fungi incertae sedis</taxon>
        <taxon>Mucoromycota</taxon>
        <taxon>Mucoromycotina</taxon>
        <taxon>Mucoromycetes</taxon>
        <taxon>Mucorales</taxon>
        <taxon>Mucorineae</taxon>
        <taxon>Mucoraceae</taxon>
        <taxon>Parasitella</taxon>
    </lineage>
</organism>
<dbReference type="CDD" id="cd09274">
    <property type="entry name" value="RNase_HI_RT_Ty3"/>
    <property type="match status" value="1"/>
</dbReference>
<dbReference type="PANTHER" id="PTHR37984">
    <property type="entry name" value="PROTEIN CBG26694"/>
    <property type="match status" value="1"/>
</dbReference>
<evidence type="ECO:0000259" key="3">
    <source>
        <dbReference type="Pfam" id="PF17919"/>
    </source>
</evidence>
<protein>
    <recommendedName>
        <fullName evidence="3">Reverse transcriptase/retrotransposon-derived protein RNase H-like domain-containing protein</fullName>
    </recommendedName>
</protein>
<dbReference type="InterPro" id="IPR041577">
    <property type="entry name" value="RT_RNaseH_2"/>
</dbReference>
<accession>A0A0B7MXU8</accession>
<reference evidence="4 5" key="1">
    <citation type="submission" date="2014-09" db="EMBL/GenBank/DDBJ databases">
        <authorList>
            <person name="Ellenberger Sabrina"/>
        </authorList>
    </citation>
    <scope>NUCLEOTIDE SEQUENCE [LARGE SCALE GENOMIC DNA]</scope>
    <source>
        <strain evidence="4 5">CBS 412.66</strain>
    </source>
</reference>
<gene>
    <name evidence="4" type="primary">PARPA_04656.1 scaffold 15462</name>
</gene>
<dbReference type="STRING" id="35722.A0A0B7MXU8"/>
<dbReference type="InterPro" id="IPR043128">
    <property type="entry name" value="Rev_trsase/Diguanyl_cyclase"/>
</dbReference>
<evidence type="ECO:0000256" key="2">
    <source>
        <dbReference type="SAM" id="MobiDB-lite"/>
    </source>
</evidence>
<name>A0A0B7MXU8_9FUNG</name>
<keyword evidence="5" id="KW-1185">Reference proteome</keyword>
<dbReference type="Proteomes" id="UP000054107">
    <property type="component" value="Unassembled WGS sequence"/>
</dbReference>
<dbReference type="SUPFAM" id="SSF56672">
    <property type="entry name" value="DNA/RNA polymerases"/>
    <property type="match status" value="1"/>
</dbReference>
<evidence type="ECO:0000313" key="5">
    <source>
        <dbReference type="Proteomes" id="UP000054107"/>
    </source>
</evidence>
<dbReference type="AlphaFoldDB" id="A0A0B7MXU8"/>
<dbReference type="InterPro" id="IPR050951">
    <property type="entry name" value="Retrovirus_Pol_polyprotein"/>
</dbReference>
<dbReference type="GO" id="GO:0003824">
    <property type="term" value="F:catalytic activity"/>
    <property type="evidence" value="ECO:0007669"/>
    <property type="project" value="UniProtKB-KW"/>
</dbReference>
<keyword evidence="1" id="KW-0511">Multifunctional enzyme</keyword>
<sequence>MKYLGFCNYFRNVVPGFSELAGPLDELRNLKSLDGLWTDRHTKAFNTLKQVLSSSVALSPIDFRYKLHVATDASSTDIGGILYYIKGSVVHYVTMASRKLSKSEMANSTTKRELLAIVYMFTRYHKWLFGTPFVLHTDHRSLVWLQTQTTPNMMLLTWYEVIFFHYNYEIFHIPGSRNLLPDALSRLFDTDVVDTNVVEKGDRYNNKSIMVEEKKRKAKESGRLITAKNRKYNRCKKMLKPNRASKPMFKHKGGMRQSSSSVAANRDPIYYKSVNEDIDIYDARTYANLLPSSSSVRATEDDPTNQGSSYDLDDCDDNSENVETTTHGNTALIARAMKYTDYMTPPKDERLELILRVHLLGSRPLDNVCLSERAMNQDKPCRYAEFGADQFCGARISGND</sequence>
<dbReference type="PANTHER" id="PTHR37984:SF5">
    <property type="entry name" value="PROTEIN NYNRIN-LIKE"/>
    <property type="match status" value="1"/>
</dbReference>
<feature type="compositionally biased region" description="Acidic residues" evidence="2">
    <location>
        <begin position="311"/>
        <end position="320"/>
    </location>
</feature>
<proteinExistence type="predicted"/>
<feature type="domain" description="Reverse transcriptase/retrotransposon-derived protein RNase H-like" evidence="3">
    <location>
        <begin position="37"/>
        <end position="134"/>
    </location>
</feature>
<dbReference type="OrthoDB" id="2287420at2759"/>
<dbReference type="EMBL" id="LN725554">
    <property type="protein sequence ID" value="CEP10861.1"/>
    <property type="molecule type" value="Genomic_DNA"/>
</dbReference>